<gene>
    <name evidence="1" type="ORF">CA14_007643</name>
</gene>
<dbReference type="AlphaFoldDB" id="A0AB74BV79"/>
<accession>A0AB74BV79</accession>
<comment type="caution">
    <text evidence="1">The sequence shown here is derived from an EMBL/GenBank/DDBJ whole genome shotgun (WGS) entry which is preliminary data.</text>
</comment>
<proteinExistence type="predicted"/>
<dbReference type="EMBL" id="QQZZ01000160">
    <property type="protein sequence ID" value="RMZ38173.1"/>
    <property type="molecule type" value="Genomic_DNA"/>
</dbReference>
<sequence>MVLHNIYSEQAEEAVQEAMNKVVRVAPKHLKSEGRELASRTDNQPLTQTLIRTVSTKQWKIYMKKLIEDCLRWTKKVYKVLKHLNWIAVVVDWLIYAFNAMTGLDIPYISSFGPGLQHDGDNVDFQPLTAPIAPQETGGLQMVLTDRNGRRFN</sequence>
<name>A0AB74BV79_ASPFL</name>
<evidence type="ECO:0000313" key="1">
    <source>
        <dbReference type="EMBL" id="RMZ38173.1"/>
    </source>
</evidence>
<protein>
    <submittedName>
        <fullName evidence="1">Uncharacterized protein</fullName>
    </submittedName>
</protein>
<evidence type="ECO:0000313" key="2">
    <source>
        <dbReference type="Proteomes" id="UP000275480"/>
    </source>
</evidence>
<reference evidence="1 2" key="1">
    <citation type="submission" date="2018-07" db="EMBL/GenBank/DDBJ databases">
        <title>Identification of spontaneous genetic mutation associated with occurrence of a yellow conidial color mutant of Aspergillus flavus.</title>
        <authorList>
            <person name="Chang P.-K."/>
            <person name="Mack B.M."/>
            <person name="Scharfenstein L."/>
            <person name="Gilbert M.K."/>
        </authorList>
    </citation>
    <scope>NUCLEOTIDE SEQUENCE [LARGE SCALE GENOMIC DNA]</scope>
    <source>
        <strain evidence="1 2">CA14</strain>
    </source>
</reference>
<dbReference type="Proteomes" id="UP000275480">
    <property type="component" value="Unassembled WGS sequence"/>
</dbReference>
<organism evidence="1 2">
    <name type="scientific">Aspergillus flavus</name>
    <dbReference type="NCBI Taxonomy" id="5059"/>
    <lineage>
        <taxon>Eukaryota</taxon>
        <taxon>Fungi</taxon>
        <taxon>Dikarya</taxon>
        <taxon>Ascomycota</taxon>
        <taxon>Pezizomycotina</taxon>
        <taxon>Eurotiomycetes</taxon>
        <taxon>Eurotiomycetidae</taxon>
        <taxon>Eurotiales</taxon>
        <taxon>Aspergillaceae</taxon>
        <taxon>Aspergillus</taxon>
        <taxon>Aspergillus subgen. Circumdati</taxon>
    </lineage>
</organism>